<evidence type="ECO:0000259" key="2">
    <source>
        <dbReference type="Pfam" id="PF20068"/>
    </source>
</evidence>
<reference evidence="3 4" key="1">
    <citation type="journal article" date="2019" name="Int. J. Syst. Evol. Microbiol.">
        <title>The Global Catalogue of Microorganisms (GCM) 10K type strain sequencing project: providing services to taxonomists for standard genome sequencing and annotation.</title>
        <authorList>
            <consortium name="The Broad Institute Genomics Platform"/>
            <consortium name="The Broad Institute Genome Sequencing Center for Infectious Disease"/>
            <person name="Wu L."/>
            <person name="Ma J."/>
        </authorList>
    </citation>
    <scope>NUCLEOTIDE SEQUENCE [LARGE SCALE GENOMIC DNA]</scope>
    <source>
        <strain evidence="3 4">JCM 3367</strain>
    </source>
</reference>
<evidence type="ECO:0000313" key="4">
    <source>
        <dbReference type="Proteomes" id="UP001499978"/>
    </source>
</evidence>
<feature type="compositionally biased region" description="Low complexity" evidence="1">
    <location>
        <begin position="78"/>
        <end position="102"/>
    </location>
</feature>
<dbReference type="NCBIfam" id="TIGR04354">
    <property type="entry name" value="amphi-Trp"/>
    <property type="match status" value="1"/>
</dbReference>
<dbReference type="Proteomes" id="UP001499978">
    <property type="component" value="Unassembled WGS sequence"/>
</dbReference>
<evidence type="ECO:0000313" key="3">
    <source>
        <dbReference type="EMBL" id="GAA2524868.1"/>
    </source>
</evidence>
<keyword evidence="4" id="KW-1185">Reference proteome</keyword>
<feature type="region of interest" description="Disordered" evidence="1">
    <location>
        <begin position="77"/>
        <end position="102"/>
    </location>
</feature>
<name>A0ABN3NKE9_9ACTN</name>
<dbReference type="RefSeq" id="WP_344172379.1">
    <property type="nucleotide sequence ID" value="NZ_BAAARY010000010.1"/>
</dbReference>
<dbReference type="EMBL" id="BAAARY010000010">
    <property type="protein sequence ID" value="GAA2524868.1"/>
    <property type="molecule type" value="Genomic_DNA"/>
</dbReference>
<dbReference type="Pfam" id="PF20068">
    <property type="entry name" value="Amphi-Trp"/>
    <property type="match status" value="1"/>
</dbReference>
<organism evidence="3 4">
    <name type="scientific">Pilimelia columellifera subsp. columellifera</name>
    <dbReference type="NCBI Taxonomy" id="706583"/>
    <lineage>
        <taxon>Bacteria</taxon>
        <taxon>Bacillati</taxon>
        <taxon>Actinomycetota</taxon>
        <taxon>Actinomycetes</taxon>
        <taxon>Micromonosporales</taxon>
        <taxon>Micromonosporaceae</taxon>
        <taxon>Pilimelia</taxon>
    </lineage>
</organism>
<evidence type="ECO:0000256" key="1">
    <source>
        <dbReference type="SAM" id="MobiDB-lite"/>
    </source>
</evidence>
<gene>
    <name evidence="3" type="ORF">GCM10010201_24400</name>
</gene>
<protein>
    <recommendedName>
        <fullName evidence="2">Amphi-Trp domain-containing protein</fullName>
    </recommendedName>
</protein>
<comment type="caution">
    <text evidence="3">The sequence shown here is derived from an EMBL/GenBank/DDBJ whole genome shotgun (WGS) entry which is preliminary data.</text>
</comment>
<proteinExistence type="predicted"/>
<feature type="domain" description="Amphi-Trp" evidence="2">
    <location>
        <begin position="3"/>
        <end position="81"/>
    </location>
</feature>
<dbReference type="InterPro" id="IPR027598">
    <property type="entry name" value="Amphi-Trp_dom"/>
</dbReference>
<accession>A0ABN3NKE9</accession>
<sequence length="102" mass="10490">MAEKATIKMERQQTASRKEVAAWLSGLAKAVAAGGSGEVEIAGTTVSFDITDEVLLEVEVGADGDELQLEIELKWSTAPASAEAPGPSAAPRAAAGRRAPAR</sequence>